<feature type="transmembrane region" description="Helical" evidence="1">
    <location>
        <begin position="84"/>
        <end position="103"/>
    </location>
</feature>
<evidence type="ECO:0000313" key="2">
    <source>
        <dbReference type="EMBL" id="TPN85094.1"/>
    </source>
</evidence>
<sequence length="176" mass="20248">MEKNNNHKSGFKVPKDYFESFEHRLSENTDFVISTKQSSSEKQSESGFVIPDNYLNSLTEEILNTSNTEKPKNKVIPLYNNRKLLMAISVAATIAIIFTTTFLKKDTLTIDDIEIADIYTYFDEGNIDMSNSEMIALLAEDMDNTELFDEDIIINDESLLEYISEEDLQDEIIFEE</sequence>
<keyword evidence="1" id="KW-0812">Transmembrane</keyword>
<evidence type="ECO:0000313" key="3">
    <source>
        <dbReference type="Proteomes" id="UP000315540"/>
    </source>
</evidence>
<dbReference type="AlphaFoldDB" id="A0A504J3T4"/>
<organism evidence="2 3">
    <name type="scientific">Aquimarina algicola</name>
    <dbReference type="NCBI Taxonomy" id="2589995"/>
    <lineage>
        <taxon>Bacteria</taxon>
        <taxon>Pseudomonadati</taxon>
        <taxon>Bacteroidota</taxon>
        <taxon>Flavobacteriia</taxon>
        <taxon>Flavobacteriales</taxon>
        <taxon>Flavobacteriaceae</taxon>
        <taxon>Aquimarina</taxon>
    </lineage>
</organism>
<name>A0A504J3T4_9FLAO</name>
<keyword evidence="1" id="KW-0472">Membrane</keyword>
<dbReference type="EMBL" id="VFWZ01000004">
    <property type="protein sequence ID" value="TPN85094.1"/>
    <property type="molecule type" value="Genomic_DNA"/>
</dbReference>
<dbReference type="RefSeq" id="WP_140593978.1">
    <property type="nucleotide sequence ID" value="NZ_VFWZ01000004.1"/>
</dbReference>
<protein>
    <submittedName>
        <fullName evidence="2">Uncharacterized protein</fullName>
    </submittedName>
</protein>
<keyword evidence="1" id="KW-1133">Transmembrane helix</keyword>
<evidence type="ECO:0000256" key="1">
    <source>
        <dbReference type="SAM" id="Phobius"/>
    </source>
</evidence>
<dbReference type="OrthoDB" id="981524at2"/>
<comment type="caution">
    <text evidence="2">The sequence shown here is derived from an EMBL/GenBank/DDBJ whole genome shotgun (WGS) entry which is preliminary data.</text>
</comment>
<gene>
    <name evidence="2" type="ORF">FHK87_13770</name>
</gene>
<dbReference type="Proteomes" id="UP000315540">
    <property type="component" value="Unassembled WGS sequence"/>
</dbReference>
<accession>A0A504J3T4</accession>
<keyword evidence="3" id="KW-1185">Reference proteome</keyword>
<reference evidence="2 3" key="1">
    <citation type="submission" date="2019-06" db="EMBL/GenBank/DDBJ databases">
        <authorList>
            <person name="Meng X."/>
        </authorList>
    </citation>
    <scope>NUCLEOTIDE SEQUENCE [LARGE SCALE GENOMIC DNA]</scope>
    <source>
        <strain evidence="2 3">M625</strain>
    </source>
</reference>
<proteinExistence type="predicted"/>